<dbReference type="EMBL" id="SRLO01026758">
    <property type="protein sequence ID" value="TNN21636.1"/>
    <property type="molecule type" value="Genomic_DNA"/>
</dbReference>
<sequence length="93" mass="10504">MRTRVCIRRRVRGSPVSIFPSAAAGPSWMTLFTWRNSSGSSPPMMVKPKPMLLFWSAVDRKLPLSCVGSRVKSGFSVEETQEQTQMEEQKKIT</sequence>
<dbReference type="AlphaFoldDB" id="A0A4Z2DYP3"/>
<evidence type="ECO:0000313" key="2">
    <source>
        <dbReference type="Proteomes" id="UP000314294"/>
    </source>
</evidence>
<proteinExistence type="predicted"/>
<gene>
    <name evidence="1" type="ORF">EYF80_068253</name>
</gene>
<keyword evidence="2" id="KW-1185">Reference proteome</keyword>
<reference evidence="1 2" key="1">
    <citation type="submission" date="2019-03" db="EMBL/GenBank/DDBJ databases">
        <title>First draft genome of Liparis tanakae, snailfish: a comprehensive survey of snailfish specific genes.</title>
        <authorList>
            <person name="Kim W."/>
            <person name="Song I."/>
            <person name="Jeong J.-H."/>
            <person name="Kim D."/>
            <person name="Kim S."/>
            <person name="Ryu S."/>
            <person name="Song J.Y."/>
            <person name="Lee S.K."/>
        </authorList>
    </citation>
    <scope>NUCLEOTIDE SEQUENCE [LARGE SCALE GENOMIC DNA]</scope>
    <source>
        <tissue evidence="1">Muscle</tissue>
    </source>
</reference>
<organism evidence="1 2">
    <name type="scientific">Liparis tanakae</name>
    <name type="common">Tanaka's snailfish</name>
    <dbReference type="NCBI Taxonomy" id="230148"/>
    <lineage>
        <taxon>Eukaryota</taxon>
        <taxon>Metazoa</taxon>
        <taxon>Chordata</taxon>
        <taxon>Craniata</taxon>
        <taxon>Vertebrata</taxon>
        <taxon>Euteleostomi</taxon>
        <taxon>Actinopterygii</taxon>
        <taxon>Neopterygii</taxon>
        <taxon>Teleostei</taxon>
        <taxon>Neoteleostei</taxon>
        <taxon>Acanthomorphata</taxon>
        <taxon>Eupercaria</taxon>
        <taxon>Perciformes</taxon>
        <taxon>Cottioidei</taxon>
        <taxon>Cottales</taxon>
        <taxon>Liparidae</taxon>
        <taxon>Liparis</taxon>
    </lineage>
</organism>
<protein>
    <submittedName>
        <fullName evidence="1">Uncharacterized protein</fullName>
    </submittedName>
</protein>
<name>A0A4Z2DYP3_9TELE</name>
<accession>A0A4Z2DYP3</accession>
<comment type="caution">
    <text evidence="1">The sequence shown here is derived from an EMBL/GenBank/DDBJ whole genome shotgun (WGS) entry which is preliminary data.</text>
</comment>
<dbReference type="Proteomes" id="UP000314294">
    <property type="component" value="Unassembled WGS sequence"/>
</dbReference>
<evidence type="ECO:0000313" key="1">
    <source>
        <dbReference type="EMBL" id="TNN21636.1"/>
    </source>
</evidence>